<protein>
    <submittedName>
        <fullName evidence="4">Redoxin domain-containing protein</fullName>
    </submittedName>
</protein>
<sequence length="136" mass="14714">MKRRHFLATAAAATLATPALAATGTAYRKGLVEAELAAGRTVFLDFYTDWCTTCRAQAAAIRKLKSENPAYEANMTFIAVDWDKHASSRLAHDLKIPRRSTLVVLHGDQEIGRIVASTRRAEIKALMDAGLAAATA</sequence>
<keyword evidence="1" id="KW-0676">Redox-active center</keyword>
<dbReference type="Pfam" id="PF00085">
    <property type="entry name" value="Thioredoxin"/>
    <property type="match status" value="1"/>
</dbReference>
<dbReference type="InterPro" id="IPR017937">
    <property type="entry name" value="Thioredoxin_CS"/>
</dbReference>
<feature type="chain" id="PRO_5028922669" evidence="2">
    <location>
        <begin position="22"/>
        <end position="136"/>
    </location>
</feature>
<reference evidence="4 5" key="1">
    <citation type="submission" date="2019-12" db="EMBL/GenBank/DDBJ databases">
        <authorList>
            <person name="Lee S.D."/>
        </authorList>
    </citation>
    <scope>NUCLEOTIDE SEQUENCE [LARGE SCALE GENOMIC DNA]</scope>
    <source>
        <strain evidence="4 5">GH1-50</strain>
    </source>
</reference>
<reference evidence="4 5" key="2">
    <citation type="submission" date="2020-03" db="EMBL/GenBank/DDBJ databases">
        <title>Kangsaoukella pontilimi gen. nov., sp. nov., a new member of the family Rhodobacteraceae isolated from a tidal mudflat.</title>
        <authorList>
            <person name="Kim I.S."/>
        </authorList>
    </citation>
    <scope>NUCLEOTIDE SEQUENCE [LARGE SCALE GENOMIC DNA]</scope>
    <source>
        <strain evidence="4 5">GH1-50</strain>
    </source>
</reference>
<dbReference type="PROSITE" id="PS00194">
    <property type="entry name" value="THIOREDOXIN_1"/>
    <property type="match status" value="1"/>
</dbReference>
<dbReference type="InterPro" id="IPR013766">
    <property type="entry name" value="Thioredoxin_domain"/>
</dbReference>
<dbReference type="Gene3D" id="3.40.30.10">
    <property type="entry name" value="Glutaredoxin"/>
    <property type="match status" value="1"/>
</dbReference>
<evidence type="ECO:0000313" key="4">
    <source>
        <dbReference type="EMBL" id="MXQ08338.1"/>
    </source>
</evidence>
<dbReference type="SUPFAM" id="SSF52833">
    <property type="entry name" value="Thioredoxin-like"/>
    <property type="match status" value="1"/>
</dbReference>
<accession>A0A7C9N0U2</accession>
<dbReference type="Proteomes" id="UP000480350">
    <property type="component" value="Unassembled WGS sequence"/>
</dbReference>
<dbReference type="AlphaFoldDB" id="A0A7C9N0U2"/>
<evidence type="ECO:0000256" key="2">
    <source>
        <dbReference type="SAM" id="SignalP"/>
    </source>
</evidence>
<organism evidence="4 5">
    <name type="scientific">Kangsaoukella pontilimi</name>
    <dbReference type="NCBI Taxonomy" id="2691042"/>
    <lineage>
        <taxon>Bacteria</taxon>
        <taxon>Pseudomonadati</taxon>
        <taxon>Pseudomonadota</taxon>
        <taxon>Alphaproteobacteria</taxon>
        <taxon>Rhodobacterales</taxon>
        <taxon>Paracoccaceae</taxon>
        <taxon>Kangsaoukella</taxon>
    </lineage>
</organism>
<dbReference type="CDD" id="cd02947">
    <property type="entry name" value="TRX_family"/>
    <property type="match status" value="1"/>
</dbReference>
<evidence type="ECO:0000256" key="1">
    <source>
        <dbReference type="ARBA" id="ARBA00023284"/>
    </source>
</evidence>
<dbReference type="RefSeq" id="WP_160764269.1">
    <property type="nucleotide sequence ID" value="NZ_WUPT01000002.1"/>
</dbReference>
<dbReference type="PROSITE" id="PS51352">
    <property type="entry name" value="THIOREDOXIN_2"/>
    <property type="match status" value="1"/>
</dbReference>
<dbReference type="EMBL" id="WUPT01000002">
    <property type="protein sequence ID" value="MXQ08338.1"/>
    <property type="molecule type" value="Genomic_DNA"/>
</dbReference>
<feature type="signal peptide" evidence="2">
    <location>
        <begin position="1"/>
        <end position="21"/>
    </location>
</feature>
<comment type="caution">
    <text evidence="4">The sequence shown here is derived from an EMBL/GenBank/DDBJ whole genome shotgun (WGS) entry which is preliminary data.</text>
</comment>
<evidence type="ECO:0000259" key="3">
    <source>
        <dbReference type="PROSITE" id="PS51352"/>
    </source>
</evidence>
<feature type="domain" description="Thioredoxin" evidence="3">
    <location>
        <begin position="13"/>
        <end position="136"/>
    </location>
</feature>
<keyword evidence="2" id="KW-0732">Signal</keyword>
<proteinExistence type="predicted"/>
<gene>
    <name evidence="4" type="ORF">GQ651_10825</name>
</gene>
<dbReference type="GO" id="GO:0015036">
    <property type="term" value="F:disulfide oxidoreductase activity"/>
    <property type="evidence" value="ECO:0007669"/>
    <property type="project" value="UniProtKB-ARBA"/>
</dbReference>
<dbReference type="InterPro" id="IPR036249">
    <property type="entry name" value="Thioredoxin-like_sf"/>
</dbReference>
<evidence type="ECO:0000313" key="5">
    <source>
        <dbReference type="Proteomes" id="UP000480350"/>
    </source>
</evidence>
<keyword evidence="5" id="KW-1185">Reference proteome</keyword>
<name>A0A7C9N0U2_9RHOB</name>